<gene>
    <name evidence="2" type="ORF">Tco_0859057</name>
</gene>
<keyword evidence="3" id="KW-1185">Reference proteome</keyword>
<accession>A0ABQ5BAX6</accession>
<keyword evidence="1" id="KW-0812">Transmembrane</keyword>
<dbReference type="Proteomes" id="UP001151760">
    <property type="component" value="Unassembled WGS sequence"/>
</dbReference>
<keyword evidence="1" id="KW-0472">Membrane</keyword>
<sequence>MLAFSSPIDVSTYGKVLMLLIPLPIASKIVLCGINNSLHLIIKTIGFDKVFAIGISVITPSTIFVFSKVLSWNFGSASYHKALDDALVTLTDRLEFGKCNMRLKTYIKPKEAIFQVVLDALALTPFYRAFLITIDVPAIYMQEF</sequence>
<comment type="caution">
    <text evidence="2">The sequence shown here is derived from an EMBL/GenBank/DDBJ whole genome shotgun (WGS) entry which is preliminary data.</text>
</comment>
<evidence type="ECO:0000313" key="2">
    <source>
        <dbReference type="EMBL" id="GJT12015.1"/>
    </source>
</evidence>
<feature type="transmembrane region" description="Helical" evidence="1">
    <location>
        <begin position="16"/>
        <end position="38"/>
    </location>
</feature>
<reference evidence="2" key="1">
    <citation type="journal article" date="2022" name="Int. J. Mol. Sci.">
        <title>Draft Genome of Tanacetum Coccineum: Genomic Comparison of Closely Related Tanacetum-Family Plants.</title>
        <authorList>
            <person name="Yamashiro T."/>
            <person name="Shiraishi A."/>
            <person name="Nakayama K."/>
            <person name="Satake H."/>
        </authorList>
    </citation>
    <scope>NUCLEOTIDE SEQUENCE</scope>
</reference>
<feature type="transmembrane region" description="Helical" evidence="1">
    <location>
        <begin position="112"/>
        <end position="131"/>
    </location>
</feature>
<reference evidence="2" key="2">
    <citation type="submission" date="2022-01" db="EMBL/GenBank/DDBJ databases">
        <authorList>
            <person name="Yamashiro T."/>
            <person name="Shiraishi A."/>
            <person name="Satake H."/>
            <person name="Nakayama K."/>
        </authorList>
    </citation>
    <scope>NUCLEOTIDE SEQUENCE</scope>
</reference>
<evidence type="ECO:0000313" key="3">
    <source>
        <dbReference type="Proteomes" id="UP001151760"/>
    </source>
</evidence>
<feature type="transmembrane region" description="Helical" evidence="1">
    <location>
        <begin position="50"/>
        <end position="70"/>
    </location>
</feature>
<keyword evidence="1" id="KW-1133">Transmembrane helix</keyword>
<dbReference type="EMBL" id="BQNB010013114">
    <property type="protein sequence ID" value="GJT12015.1"/>
    <property type="molecule type" value="Genomic_DNA"/>
</dbReference>
<organism evidence="2 3">
    <name type="scientific">Tanacetum coccineum</name>
    <dbReference type="NCBI Taxonomy" id="301880"/>
    <lineage>
        <taxon>Eukaryota</taxon>
        <taxon>Viridiplantae</taxon>
        <taxon>Streptophyta</taxon>
        <taxon>Embryophyta</taxon>
        <taxon>Tracheophyta</taxon>
        <taxon>Spermatophyta</taxon>
        <taxon>Magnoliopsida</taxon>
        <taxon>eudicotyledons</taxon>
        <taxon>Gunneridae</taxon>
        <taxon>Pentapetalae</taxon>
        <taxon>asterids</taxon>
        <taxon>campanulids</taxon>
        <taxon>Asterales</taxon>
        <taxon>Asteraceae</taxon>
        <taxon>Asteroideae</taxon>
        <taxon>Anthemideae</taxon>
        <taxon>Anthemidinae</taxon>
        <taxon>Tanacetum</taxon>
    </lineage>
</organism>
<evidence type="ECO:0000256" key="1">
    <source>
        <dbReference type="SAM" id="Phobius"/>
    </source>
</evidence>
<proteinExistence type="predicted"/>
<name>A0ABQ5BAX6_9ASTR</name>
<protein>
    <submittedName>
        <fullName evidence="2">Uncharacterized protein</fullName>
    </submittedName>
</protein>